<dbReference type="Gene3D" id="3.10.105.10">
    <property type="entry name" value="Dipeptide-binding Protein, Domain 3"/>
    <property type="match status" value="2"/>
</dbReference>
<feature type="compositionally biased region" description="Acidic residues" evidence="1">
    <location>
        <begin position="446"/>
        <end position="464"/>
    </location>
</feature>
<dbReference type="Proteomes" id="UP001183420">
    <property type="component" value="Unassembled WGS sequence"/>
</dbReference>
<dbReference type="SUPFAM" id="SSF53850">
    <property type="entry name" value="Periplasmic binding protein-like II"/>
    <property type="match status" value="1"/>
</dbReference>
<evidence type="ECO:0000259" key="3">
    <source>
        <dbReference type="Pfam" id="PF00496"/>
    </source>
</evidence>
<dbReference type="PANTHER" id="PTHR30290:SF65">
    <property type="entry name" value="MONOACYL PHOSPHATIDYLINOSITOL TETRAMANNOSIDE-BINDING PROTEIN LPQW-RELATED"/>
    <property type="match status" value="1"/>
</dbReference>
<dbReference type="InterPro" id="IPR030678">
    <property type="entry name" value="Peptide/Ni-bd"/>
</dbReference>
<reference evidence="5" key="1">
    <citation type="submission" date="2023-07" db="EMBL/GenBank/DDBJ databases">
        <title>30 novel species of actinomycetes from the DSMZ collection.</title>
        <authorList>
            <person name="Nouioui I."/>
        </authorList>
    </citation>
    <scope>NUCLEOTIDE SEQUENCE [LARGE SCALE GENOMIC DNA]</scope>
    <source>
        <strain evidence="5">DSM 44918</strain>
    </source>
</reference>
<gene>
    <name evidence="4" type="ORF">RNC47_25390</name>
</gene>
<keyword evidence="2" id="KW-0732">Signal</keyword>
<dbReference type="Gene3D" id="3.40.190.10">
    <property type="entry name" value="Periplasmic binding protein-like II"/>
    <property type="match status" value="1"/>
</dbReference>
<proteinExistence type="predicted"/>
<dbReference type="RefSeq" id="WP_311601904.1">
    <property type="nucleotide sequence ID" value="NZ_JAVREM010000045.1"/>
</dbReference>
<dbReference type="InterPro" id="IPR000914">
    <property type="entry name" value="SBP_5_dom"/>
</dbReference>
<dbReference type="CDD" id="cd08501">
    <property type="entry name" value="PBP2_Lpqw"/>
    <property type="match status" value="1"/>
</dbReference>
<feature type="region of interest" description="Disordered" evidence="1">
    <location>
        <begin position="276"/>
        <end position="302"/>
    </location>
</feature>
<feature type="compositionally biased region" description="Low complexity" evidence="1">
    <location>
        <begin position="276"/>
        <end position="287"/>
    </location>
</feature>
<sequence length="654" mass="69066">MAALAAVSALVAPLLLAGCGGEGDEDQAAAMGAQSVPSVGRAELESGGTVRWAVDALPATLNTFQPDADRVTDQVAGAVLPMLFTVDATGRPQLNTDYLSSAEITEREPKQTVVYTLNPDATWSDGEKIGVADFVAQWQALRGENEDFRPARNAGYERVENVRKGPEPGQVEVVFAQPYADWRALFSPLYPRSLTTDAKRFNEDSRTELPVSGGPFTLAKVDEKAATITLERNDRWWGDPALLDSLELVAVEHGERRAALAAGTLDVAEIAPADAEGLAPAHGGPPAADDKPASEGTDDGEGMNGLAVHRAYDAAYTQLALNGTSGPLADERVRWAIARAVDRAELAEDVHTPAGLPVKPLGSHLRMLGQDGYRDNSDALGESGAESAAELLDEAGWQQPAGPAAEDGKPGAAVAAPLGAGWPAAEQRAALLRQAAGAQRAQGLDEPADATEDDAAEAAAEAEELADRAAMPVRTRDGAELRLRFVLPDGPGAEQLRDVAGRIGGMLATVGIRVDYETVAADAFFADHIQPGDFDLTLYSWPATAYPATDARPLFAKPRPAPGGELTVEQNYTRVGTDYIDQLLDQAAGELDEEEQEELLNKADAHIWAAAGSIPLYQRPQLVAARDTLSGAGAYGLATPRYQDIGYRSATRST</sequence>
<accession>A0ABU2LVR3</accession>
<dbReference type="InterPro" id="IPR039424">
    <property type="entry name" value="SBP_5"/>
</dbReference>
<comment type="caution">
    <text evidence="4">The sequence shown here is derived from an EMBL/GenBank/DDBJ whole genome shotgun (WGS) entry which is preliminary data.</text>
</comment>
<organism evidence="4 5">
    <name type="scientific">Streptomyces millisiae</name>
    <dbReference type="NCBI Taxonomy" id="3075542"/>
    <lineage>
        <taxon>Bacteria</taxon>
        <taxon>Bacillati</taxon>
        <taxon>Actinomycetota</taxon>
        <taxon>Actinomycetes</taxon>
        <taxon>Kitasatosporales</taxon>
        <taxon>Streptomycetaceae</taxon>
        <taxon>Streptomyces</taxon>
    </lineage>
</organism>
<dbReference type="Gene3D" id="3.90.76.10">
    <property type="entry name" value="Dipeptide-binding Protein, Domain 1"/>
    <property type="match status" value="1"/>
</dbReference>
<keyword evidence="5" id="KW-1185">Reference proteome</keyword>
<evidence type="ECO:0000256" key="2">
    <source>
        <dbReference type="SAM" id="SignalP"/>
    </source>
</evidence>
<name>A0ABU2LVR3_9ACTN</name>
<feature type="signal peptide" evidence="2">
    <location>
        <begin position="1"/>
        <end position="17"/>
    </location>
</feature>
<feature type="domain" description="Solute-binding protein family 5" evidence="3">
    <location>
        <begin position="105"/>
        <end position="434"/>
    </location>
</feature>
<dbReference type="PIRSF" id="PIRSF002741">
    <property type="entry name" value="MppA"/>
    <property type="match status" value="1"/>
</dbReference>
<dbReference type="EMBL" id="JAVREM010000045">
    <property type="protein sequence ID" value="MDT0321669.1"/>
    <property type="molecule type" value="Genomic_DNA"/>
</dbReference>
<evidence type="ECO:0000313" key="5">
    <source>
        <dbReference type="Proteomes" id="UP001183420"/>
    </source>
</evidence>
<evidence type="ECO:0000313" key="4">
    <source>
        <dbReference type="EMBL" id="MDT0321669.1"/>
    </source>
</evidence>
<feature type="region of interest" description="Disordered" evidence="1">
    <location>
        <begin position="438"/>
        <end position="465"/>
    </location>
</feature>
<dbReference type="PANTHER" id="PTHR30290">
    <property type="entry name" value="PERIPLASMIC BINDING COMPONENT OF ABC TRANSPORTER"/>
    <property type="match status" value="1"/>
</dbReference>
<dbReference type="Pfam" id="PF00496">
    <property type="entry name" value="SBP_bac_5"/>
    <property type="match status" value="1"/>
</dbReference>
<evidence type="ECO:0000256" key="1">
    <source>
        <dbReference type="SAM" id="MobiDB-lite"/>
    </source>
</evidence>
<feature type="chain" id="PRO_5045724894" evidence="2">
    <location>
        <begin position="18"/>
        <end position="654"/>
    </location>
</feature>
<protein>
    <submittedName>
        <fullName evidence="4">ABC transporter family substrate-binding protein</fullName>
    </submittedName>
</protein>